<gene>
    <name evidence="3" type="ORF">GCM10007425_07270</name>
</gene>
<sequence length="362" mass="41437">MKIIVISSLVLLGLFIIFILGAKYSLQRNRKKTKDDIITFMKKNPEDWSLSVIQNGEVVMQHNEDTVFPLASTVKILHAVAFIEAVSEQRLDPEEVVAIKDLNLLYIPNTDGNAHTEWKEREHIGDEVTLKQIAQGMMKYSSNACTDYLYYRLGKKAIEQVAIKYELTQQTAIFPIGVAVLIPSYLHIEEQVTKKALAKTMQQLTSEEYAQIADNLLHKILRNEAESLKEHVSLIAPRKIQKEITKRLPAATSQNYATFMYELGAGDSLSNEEQERFDEIMGPLYEHDAIRLWTKGGSTMYVLTYAAFQQNEKEQLSYAFFIEDTVSVDLMWITNCIADFHKSFLQDNTFRNKVCHTITIPK</sequence>
<accession>A0A917FZX9</accession>
<proteinExistence type="predicted"/>
<name>A0A917FZX9_9BACI</name>
<keyword evidence="1" id="KW-1133">Transmembrane helix</keyword>
<dbReference type="InterPro" id="IPR000871">
    <property type="entry name" value="Beta-lactam_class-A"/>
</dbReference>
<dbReference type="AlphaFoldDB" id="A0A917FZX9"/>
<dbReference type="Proteomes" id="UP000616608">
    <property type="component" value="Unassembled WGS sequence"/>
</dbReference>
<dbReference type="PANTHER" id="PTHR35333:SF3">
    <property type="entry name" value="BETA-LACTAMASE-TYPE TRANSPEPTIDASE FOLD CONTAINING PROTEIN"/>
    <property type="match status" value="1"/>
</dbReference>
<keyword evidence="1" id="KW-0812">Transmembrane</keyword>
<evidence type="ECO:0000259" key="2">
    <source>
        <dbReference type="Pfam" id="PF13354"/>
    </source>
</evidence>
<dbReference type="GO" id="GO:0008800">
    <property type="term" value="F:beta-lactamase activity"/>
    <property type="evidence" value="ECO:0007669"/>
    <property type="project" value="InterPro"/>
</dbReference>
<keyword evidence="3" id="KW-0121">Carboxypeptidase</keyword>
<protein>
    <submittedName>
        <fullName evidence="3">D-alanyl-D-alanine carboxypeptidase</fullName>
    </submittedName>
</protein>
<dbReference type="EMBL" id="BMJT01000002">
    <property type="protein sequence ID" value="GGG15526.1"/>
    <property type="molecule type" value="Genomic_DNA"/>
</dbReference>
<dbReference type="SUPFAM" id="SSF56601">
    <property type="entry name" value="beta-lactamase/transpeptidase-like"/>
    <property type="match status" value="1"/>
</dbReference>
<dbReference type="GO" id="GO:0030655">
    <property type="term" value="P:beta-lactam antibiotic catabolic process"/>
    <property type="evidence" value="ECO:0007669"/>
    <property type="project" value="InterPro"/>
</dbReference>
<dbReference type="PANTHER" id="PTHR35333">
    <property type="entry name" value="BETA-LACTAMASE"/>
    <property type="match status" value="1"/>
</dbReference>
<evidence type="ECO:0000313" key="4">
    <source>
        <dbReference type="Proteomes" id="UP000616608"/>
    </source>
</evidence>
<evidence type="ECO:0000313" key="3">
    <source>
        <dbReference type="EMBL" id="GGG15526.1"/>
    </source>
</evidence>
<evidence type="ECO:0000256" key="1">
    <source>
        <dbReference type="SAM" id="Phobius"/>
    </source>
</evidence>
<dbReference type="GO" id="GO:0046677">
    <property type="term" value="P:response to antibiotic"/>
    <property type="evidence" value="ECO:0007669"/>
    <property type="project" value="InterPro"/>
</dbReference>
<keyword evidence="3" id="KW-0378">Hydrolase</keyword>
<keyword evidence="1" id="KW-0472">Membrane</keyword>
<dbReference type="Gene3D" id="3.40.710.10">
    <property type="entry name" value="DD-peptidase/beta-lactamase superfamily"/>
    <property type="match status" value="1"/>
</dbReference>
<feature type="transmembrane region" description="Helical" evidence="1">
    <location>
        <begin position="6"/>
        <end position="26"/>
    </location>
</feature>
<dbReference type="GO" id="GO:0004180">
    <property type="term" value="F:carboxypeptidase activity"/>
    <property type="evidence" value="ECO:0007669"/>
    <property type="project" value="UniProtKB-KW"/>
</dbReference>
<keyword evidence="3" id="KW-0645">Protease</keyword>
<dbReference type="Pfam" id="PF13354">
    <property type="entry name" value="Beta-lactamase2"/>
    <property type="match status" value="1"/>
</dbReference>
<dbReference type="InterPro" id="IPR012338">
    <property type="entry name" value="Beta-lactam/transpept-like"/>
</dbReference>
<reference evidence="3" key="2">
    <citation type="submission" date="2020-09" db="EMBL/GenBank/DDBJ databases">
        <authorList>
            <person name="Sun Q."/>
            <person name="Zhou Y."/>
        </authorList>
    </citation>
    <scope>NUCLEOTIDE SEQUENCE</scope>
    <source>
        <strain evidence="3">CGMCC 1.15760</strain>
    </source>
</reference>
<keyword evidence="4" id="KW-1185">Reference proteome</keyword>
<organism evidence="3 4">
    <name type="scientific">Lysinibacillus alkalisoli</name>
    <dbReference type="NCBI Taxonomy" id="1911548"/>
    <lineage>
        <taxon>Bacteria</taxon>
        <taxon>Bacillati</taxon>
        <taxon>Bacillota</taxon>
        <taxon>Bacilli</taxon>
        <taxon>Bacillales</taxon>
        <taxon>Bacillaceae</taxon>
        <taxon>Lysinibacillus</taxon>
    </lineage>
</organism>
<comment type="caution">
    <text evidence="3">The sequence shown here is derived from an EMBL/GenBank/DDBJ whole genome shotgun (WGS) entry which is preliminary data.</text>
</comment>
<feature type="domain" description="Beta-lactamase class A catalytic" evidence="2">
    <location>
        <begin position="54"/>
        <end position="209"/>
    </location>
</feature>
<reference evidence="3" key="1">
    <citation type="journal article" date="2014" name="Int. J. Syst. Evol. Microbiol.">
        <title>Complete genome sequence of Corynebacterium casei LMG S-19264T (=DSM 44701T), isolated from a smear-ripened cheese.</title>
        <authorList>
            <consortium name="US DOE Joint Genome Institute (JGI-PGF)"/>
            <person name="Walter F."/>
            <person name="Albersmeier A."/>
            <person name="Kalinowski J."/>
            <person name="Ruckert C."/>
        </authorList>
    </citation>
    <scope>NUCLEOTIDE SEQUENCE</scope>
    <source>
        <strain evidence="3">CGMCC 1.15760</strain>
    </source>
</reference>
<dbReference type="InterPro" id="IPR045155">
    <property type="entry name" value="Beta-lactam_cat"/>
</dbReference>